<dbReference type="InterPro" id="IPR013785">
    <property type="entry name" value="Aldolase_TIM"/>
</dbReference>
<dbReference type="InterPro" id="IPR011060">
    <property type="entry name" value="RibuloseP-bd_barrel"/>
</dbReference>
<dbReference type="Pfam" id="PF00834">
    <property type="entry name" value="Ribul_P_3_epim"/>
    <property type="match status" value="1"/>
</dbReference>
<accession>A0A1F5G861</accession>
<keyword evidence="1" id="KW-0479">Metal-binding</keyword>
<evidence type="ECO:0000256" key="1">
    <source>
        <dbReference type="ARBA" id="ARBA00022723"/>
    </source>
</evidence>
<dbReference type="PANTHER" id="PTHR11749">
    <property type="entry name" value="RIBULOSE-5-PHOSPHATE-3-EPIMERASE"/>
    <property type="match status" value="1"/>
</dbReference>
<dbReference type="InterPro" id="IPR000056">
    <property type="entry name" value="Ribul_P_3_epim-like"/>
</dbReference>
<dbReference type="EMBL" id="MFBD01000040">
    <property type="protein sequence ID" value="OGD88004.1"/>
    <property type="molecule type" value="Genomic_DNA"/>
</dbReference>
<evidence type="ECO:0000313" key="4">
    <source>
        <dbReference type="Proteomes" id="UP000177369"/>
    </source>
</evidence>
<gene>
    <name evidence="3" type="ORF">A3D04_03005</name>
</gene>
<dbReference type="AlphaFoldDB" id="A0A1F5G861"/>
<dbReference type="GO" id="GO:0005975">
    <property type="term" value="P:carbohydrate metabolic process"/>
    <property type="evidence" value="ECO:0007669"/>
    <property type="project" value="InterPro"/>
</dbReference>
<dbReference type="Proteomes" id="UP000177369">
    <property type="component" value="Unassembled WGS sequence"/>
</dbReference>
<evidence type="ECO:0000313" key="3">
    <source>
        <dbReference type="EMBL" id="OGD88004.1"/>
    </source>
</evidence>
<sequence>MAKIVPGILTADEEEYHRRLRQAEHATDLIQIDVVDGEFSKNKTVGLDVIKKYPSSGQLEIQLMVIYPQNYISELVKLDYVTRIIFPFEIDADTNQDIYIIKGYGKQVGISLNPETSIEAAYHFFDDIDLLLLMTGKPGYSGQTLGANTYEKIRKAKKIQPSLAVEIDIGVNFENAAKLVEAGADFLVASSTLYNAPDFKVAYDALERIAQAKT</sequence>
<dbReference type="GO" id="GO:0016857">
    <property type="term" value="F:racemase and epimerase activity, acting on carbohydrates and derivatives"/>
    <property type="evidence" value="ECO:0007669"/>
    <property type="project" value="InterPro"/>
</dbReference>
<comment type="caution">
    <text evidence="3">The sequence shown here is derived from an EMBL/GenBank/DDBJ whole genome shotgun (WGS) entry which is preliminary data.</text>
</comment>
<keyword evidence="2" id="KW-0413">Isomerase</keyword>
<evidence type="ECO:0000256" key="2">
    <source>
        <dbReference type="ARBA" id="ARBA00023235"/>
    </source>
</evidence>
<evidence type="ECO:0008006" key="5">
    <source>
        <dbReference type="Google" id="ProtNLM"/>
    </source>
</evidence>
<dbReference type="STRING" id="1797714.A3D04_03005"/>
<protein>
    <recommendedName>
        <fullName evidence="5">Ribulose-phosphate 3-epimerase</fullName>
    </recommendedName>
</protein>
<name>A0A1F5G861_9BACT</name>
<organism evidence="3 4">
    <name type="scientific">Candidatus Curtissbacteria bacterium RIFCSPHIGHO2_02_FULL_40_16b</name>
    <dbReference type="NCBI Taxonomy" id="1797714"/>
    <lineage>
        <taxon>Bacteria</taxon>
        <taxon>Candidatus Curtissiibacteriota</taxon>
    </lineage>
</organism>
<dbReference type="Gene3D" id="3.20.20.70">
    <property type="entry name" value="Aldolase class I"/>
    <property type="match status" value="1"/>
</dbReference>
<reference evidence="3 4" key="1">
    <citation type="journal article" date="2016" name="Nat. Commun.">
        <title>Thousands of microbial genomes shed light on interconnected biogeochemical processes in an aquifer system.</title>
        <authorList>
            <person name="Anantharaman K."/>
            <person name="Brown C.T."/>
            <person name="Hug L.A."/>
            <person name="Sharon I."/>
            <person name="Castelle C.J."/>
            <person name="Probst A.J."/>
            <person name="Thomas B.C."/>
            <person name="Singh A."/>
            <person name="Wilkins M.J."/>
            <person name="Karaoz U."/>
            <person name="Brodie E.L."/>
            <person name="Williams K.H."/>
            <person name="Hubbard S.S."/>
            <person name="Banfield J.F."/>
        </authorList>
    </citation>
    <scope>NUCLEOTIDE SEQUENCE [LARGE SCALE GENOMIC DNA]</scope>
</reference>
<dbReference type="SUPFAM" id="SSF51366">
    <property type="entry name" value="Ribulose-phoshate binding barrel"/>
    <property type="match status" value="1"/>
</dbReference>
<dbReference type="GO" id="GO:0046872">
    <property type="term" value="F:metal ion binding"/>
    <property type="evidence" value="ECO:0007669"/>
    <property type="project" value="UniProtKB-KW"/>
</dbReference>
<proteinExistence type="predicted"/>